<reference evidence="1" key="1">
    <citation type="journal article" date="2020" name="New Phytol.">
        <title>Comparative genomics reveals dynamic genome evolution in host specialist ectomycorrhizal fungi.</title>
        <authorList>
            <person name="Lofgren L.A."/>
            <person name="Nguyen N.H."/>
            <person name="Vilgalys R."/>
            <person name="Ruytinx J."/>
            <person name="Liao H.L."/>
            <person name="Branco S."/>
            <person name="Kuo A."/>
            <person name="LaButti K."/>
            <person name="Lipzen A."/>
            <person name="Andreopoulos W."/>
            <person name="Pangilinan J."/>
            <person name="Riley R."/>
            <person name="Hundley H."/>
            <person name="Na H."/>
            <person name="Barry K."/>
            <person name="Grigoriev I.V."/>
            <person name="Stajich J.E."/>
            <person name="Kennedy P.G."/>
        </authorList>
    </citation>
    <scope>NUCLEOTIDE SEQUENCE</scope>
    <source>
        <strain evidence="1">S12</strain>
    </source>
</reference>
<protein>
    <submittedName>
        <fullName evidence="1">Uncharacterized protein</fullName>
    </submittedName>
</protein>
<gene>
    <name evidence="1" type="ORF">HD556DRAFT_1302833</name>
</gene>
<evidence type="ECO:0000313" key="2">
    <source>
        <dbReference type="Proteomes" id="UP000719766"/>
    </source>
</evidence>
<dbReference type="EMBL" id="JABBWE010000002">
    <property type="protein sequence ID" value="KAG1806327.1"/>
    <property type="molecule type" value="Genomic_DNA"/>
</dbReference>
<keyword evidence="2" id="KW-1185">Reference proteome</keyword>
<proteinExistence type="predicted"/>
<evidence type="ECO:0000313" key="1">
    <source>
        <dbReference type="EMBL" id="KAG1806327.1"/>
    </source>
</evidence>
<sequence>MNVGDSEWWVSVSVFGVFSDKKRMIFAEFNKELQISNDLLLLRGRKVNNGDRYNRTGHREDKCAGKYQVQCVGNVSVRLVDKHWIERCTLQIASYGIDENNQSAAP</sequence>
<dbReference type="RefSeq" id="XP_041166798.1">
    <property type="nucleotide sequence ID" value="XM_041299550.1"/>
</dbReference>
<accession>A0A9P7DYS4</accession>
<comment type="caution">
    <text evidence="1">The sequence shown here is derived from an EMBL/GenBank/DDBJ whole genome shotgun (WGS) entry which is preliminary data.</text>
</comment>
<organism evidence="1 2">
    <name type="scientific">Suillus plorans</name>
    <dbReference type="NCBI Taxonomy" id="116603"/>
    <lineage>
        <taxon>Eukaryota</taxon>
        <taxon>Fungi</taxon>
        <taxon>Dikarya</taxon>
        <taxon>Basidiomycota</taxon>
        <taxon>Agaricomycotina</taxon>
        <taxon>Agaricomycetes</taxon>
        <taxon>Agaricomycetidae</taxon>
        <taxon>Boletales</taxon>
        <taxon>Suillineae</taxon>
        <taxon>Suillaceae</taxon>
        <taxon>Suillus</taxon>
    </lineage>
</organism>
<dbReference type="AlphaFoldDB" id="A0A9P7DYS4"/>
<name>A0A9P7DYS4_9AGAM</name>
<dbReference type="Proteomes" id="UP000719766">
    <property type="component" value="Unassembled WGS sequence"/>
</dbReference>
<dbReference type="GeneID" id="64593314"/>